<dbReference type="STRING" id="1186196.SAMN04489841_4706"/>
<dbReference type="OrthoDB" id="53390at2157"/>
<sequence>MADNQFGRDAVSRRKFIAGTGAAGVAALAGCSETSSGNGDDDELSGEVIVKGSSTVFPISDEMAQRFMEDHPSVNVTTDPTGSGGGFENHFCPGNADINGASRPIKQEEKDHCAENDVSPIEMHIAGDALTVAVSPENDWVDSMTFDELAQIWGDDSATTWSDVNSDWPDEDLKLYGPDTTSGTYDWFSENVNGGSHRTEYEGTEDDNTIIQGLENSPYAMGYFGYAYYAENEDRVKALKIAESESNEPSAPSLQAASKGTYPLARPLFIYPAEGSLQSEEVYEFVKFYLEKSSADWIADEVGYVPASQDMVDENMSKLESAAGE</sequence>
<keyword evidence="5" id="KW-1185">Reference proteome</keyword>
<dbReference type="Pfam" id="PF12849">
    <property type="entry name" value="PBP_like_2"/>
    <property type="match status" value="1"/>
</dbReference>
<dbReference type="PANTHER" id="PTHR30570:SF1">
    <property type="entry name" value="PHOSPHATE-BINDING PROTEIN PSTS"/>
    <property type="match status" value="1"/>
</dbReference>
<accession>A0A1H9SF05</accession>
<evidence type="ECO:0000256" key="1">
    <source>
        <dbReference type="ARBA" id="ARBA00022448"/>
    </source>
</evidence>
<dbReference type="InterPro" id="IPR011862">
    <property type="entry name" value="Phos-bd"/>
</dbReference>
<proteinExistence type="predicted"/>
<dbReference type="PANTHER" id="PTHR30570">
    <property type="entry name" value="PERIPLASMIC PHOSPHATE BINDING COMPONENT OF PHOSPHATE ABC TRANSPORTER"/>
    <property type="match status" value="1"/>
</dbReference>
<dbReference type="SUPFAM" id="SSF53850">
    <property type="entry name" value="Periplasmic binding protein-like II"/>
    <property type="match status" value="1"/>
</dbReference>
<organism evidence="4 5">
    <name type="scientific">Natrinema salaciae</name>
    <dbReference type="NCBI Taxonomy" id="1186196"/>
    <lineage>
        <taxon>Archaea</taxon>
        <taxon>Methanobacteriati</taxon>
        <taxon>Methanobacteriota</taxon>
        <taxon>Stenosarchaea group</taxon>
        <taxon>Halobacteria</taxon>
        <taxon>Halobacteriales</taxon>
        <taxon>Natrialbaceae</taxon>
        <taxon>Natrinema</taxon>
    </lineage>
</organism>
<dbReference type="InterPro" id="IPR050811">
    <property type="entry name" value="Phosphate_ABC_transporter"/>
</dbReference>
<evidence type="ECO:0000313" key="5">
    <source>
        <dbReference type="Proteomes" id="UP000199114"/>
    </source>
</evidence>
<protein>
    <submittedName>
        <fullName evidence="4">Phosphate ABC transporter substrate-binding protein, PhoT family</fullName>
    </submittedName>
</protein>
<dbReference type="InterPro" id="IPR019546">
    <property type="entry name" value="TAT_signal_bac_arc"/>
</dbReference>
<dbReference type="CDD" id="cd13654">
    <property type="entry name" value="PBP2_phosphate_like_2"/>
    <property type="match status" value="1"/>
</dbReference>
<evidence type="ECO:0000259" key="3">
    <source>
        <dbReference type="Pfam" id="PF12849"/>
    </source>
</evidence>
<evidence type="ECO:0000256" key="2">
    <source>
        <dbReference type="ARBA" id="ARBA00022729"/>
    </source>
</evidence>
<feature type="domain" description="PBP" evidence="3">
    <location>
        <begin position="45"/>
        <end position="290"/>
    </location>
</feature>
<keyword evidence="2" id="KW-0732">Signal</keyword>
<dbReference type="RefSeq" id="WP_090622782.1">
    <property type="nucleotide sequence ID" value="NZ_FOFD01000008.1"/>
</dbReference>
<keyword evidence="1" id="KW-0813">Transport</keyword>
<name>A0A1H9SF05_9EURY</name>
<reference evidence="5" key="1">
    <citation type="submission" date="2016-10" db="EMBL/GenBank/DDBJ databases">
        <authorList>
            <person name="Varghese N."/>
            <person name="Submissions S."/>
        </authorList>
    </citation>
    <scope>NUCLEOTIDE SEQUENCE [LARGE SCALE GENOMIC DNA]</scope>
    <source>
        <strain evidence="5">DSM 25055</strain>
    </source>
</reference>
<dbReference type="NCBIfam" id="TIGR02136">
    <property type="entry name" value="ptsS_2"/>
    <property type="match status" value="1"/>
</dbReference>
<dbReference type="InterPro" id="IPR006311">
    <property type="entry name" value="TAT_signal"/>
</dbReference>
<dbReference type="AlphaFoldDB" id="A0A1H9SF05"/>
<dbReference type="PROSITE" id="PS51318">
    <property type="entry name" value="TAT"/>
    <property type="match status" value="1"/>
</dbReference>
<dbReference type="GO" id="GO:0042301">
    <property type="term" value="F:phosphate ion binding"/>
    <property type="evidence" value="ECO:0007669"/>
    <property type="project" value="InterPro"/>
</dbReference>
<dbReference type="InterPro" id="IPR024370">
    <property type="entry name" value="PBP_domain"/>
</dbReference>
<dbReference type="Gene3D" id="3.40.190.10">
    <property type="entry name" value="Periplasmic binding protein-like II"/>
    <property type="match status" value="2"/>
</dbReference>
<dbReference type="Proteomes" id="UP000199114">
    <property type="component" value="Unassembled WGS sequence"/>
</dbReference>
<dbReference type="EMBL" id="FOFD01000008">
    <property type="protein sequence ID" value="SER83610.1"/>
    <property type="molecule type" value="Genomic_DNA"/>
</dbReference>
<evidence type="ECO:0000313" key="4">
    <source>
        <dbReference type="EMBL" id="SER83610.1"/>
    </source>
</evidence>
<gene>
    <name evidence="4" type="ORF">SAMN04489841_4706</name>
</gene>
<dbReference type="NCBIfam" id="TIGR01409">
    <property type="entry name" value="TAT_signal_seq"/>
    <property type="match status" value="1"/>
</dbReference>